<dbReference type="Gene3D" id="2.170.16.10">
    <property type="entry name" value="Hedgehog/Intein (Hint) domain"/>
    <property type="match status" value="1"/>
</dbReference>
<evidence type="ECO:0000256" key="8">
    <source>
        <dbReference type="SAM" id="MobiDB-lite"/>
    </source>
</evidence>
<reference evidence="9 10" key="1">
    <citation type="journal article" date="2015" name="Genome Announc.">
        <title>Closed Genome Sequence of Octadecabacter temperatus SB1, the First Mesophilic Species of the Genus Octadecabacter.</title>
        <authorList>
            <person name="Voget S."/>
            <person name="Billerbeck S."/>
            <person name="Simon M."/>
            <person name="Daniel R."/>
        </authorList>
    </citation>
    <scope>NUCLEOTIDE SEQUENCE [LARGE SCALE GENOMIC DNA]</scope>
    <source>
        <strain evidence="9 10">SB1</strain>
    </source>
</reference>
<dbReference type="InterPro" id="IPR011049">
    <property type="entry name" value="Serralysin-like_metalloprot_C"/>
</dbReference>
<comment type="subcellular location">
    <subcellularLocation>
        <location evidence="1">Membrane</location>
    </subcellularLocation>
    <subcellularLocation>
        <location evidence="2">Secreted</location>
    </subcellularLocation>
</comment>
<evidence type="ECO:0000256" key="4">
    <source>
        <dbReference type="ARBA" id="ARBA00022656"/>
    </source>
</evidence>
<keyword evidence="5" id="KW-0677">Repeat</keyword>
<dbReference type="PATRIC" id="fig|1458307.3.peg.1159"/>
<dbReference type="InterPro" id="IPR018511">
    <property type="entry name" value="Hemolysin-typ_Ca-bd_CS"/>
</dbReference>
<dbReference type="Proteomes" id="UP000067444">
    <property type="component" value="Chromosome"/>
</dbReference>
<dbReference type="InterPro" id="IPR050557">
    <property type="entry name" value="RTX_toxin/Mannuronan_C5-epim"/>
</dbReference>
<dbReference type="PRINTS" id="PR01488">
    <property type="entry name" value="RTXTOXINA"/>
</dbReference>
<dbReference type="CDD" id="cd00081">
    <property type="entry name" value="Hint"/>
    <property type="match status" value="1"/>
</dbReference>
<feature type="region of interest" description="Disordered" evidence="8">
    <location>
        <begin position="61"/>
        <end position="81"/>
    </location>
</feature>
<feature type="compositionally biased region" description="Acidic residues" evidence="8">
    <location>
        <begin position="276"/>
        <end position="287"/>
    </location>
</feature>
<dbReference type="InterPro" id="IPR006141">
    <property type="entry name" value="Intein_N"/>
</dbReference>
<organism evidence="9 10">
    <name type="scientific">Octadecabacter temperatus</name>
    <dbReference type="NCBI Taxonomy" id="1458307"/>
    <lineage>
        <taxon>Bacteria</taxon>
        <taxon>Pseudomonadati</taxon>
        <taxon>Pseudomonadota</taxon>
        <taxon>Alphaproteobacteria</taxon>
        <taxon>Rhodobacterales</taxon>
        <taxon>Roseobacteraceae</taxon>
        <taxon>Octadecabacter</taxon>
    </lineage>
</organism>
<gene>
    <name evidence="9" type="primary">cya_2</name>
    <name evidence="9" type="ORF">OSB_11440</name>
</gene>
<dbReference type="EMBL" id="CP012160">
    <property type="protein sequence ID" value="AKS45700.1"/>
    <property type="molecule type" value="Genomic_DNA"/>
</dbReference>
<dbReference type="STRING" id="1458307.OSB_11440"/>
<dbReference type="Gene3D" id="2.150.10.10">
    <property type="entry name" value="Serralysin-like metalloprotease, C-terminal"/>
    <property type="match status" value="8"/>
</dbReference>
<dbReference type="InterPro" id="IPR028992">
    <property type="entry name" value="Hedgehog/Intein_dom"/>
</dbReference>
<feature type="compositionally biased region" description="Polar residues" evidence="8">
    <location>
        <begin position="775"/>
        <end position="786"/>
    </location>
</feature>
<feature type="compositionally biased region" description="Acidic residues" evidence="8">
    <location>
        <begin position="902"/>
        <end position="919"/>
    </location>
</feature>
<dbReference type="PRINTS" id="PR00313">
    <property type="entry name" value="CABNDNGRPT"/>
</dbReference>
<dbReference type="SUPFAM" id="SSF51120">
    <property type="entry name" value="beta-Roll"/>
    <property type="match status" value="8"/>
</dbReference>
<evidence type="ECO:0000313" key="9">
    <source>
        <dbReference type="EMBL" id="AKS45700.1"/>
    </source>
</evidence>
<evidence type="ECO:0000313" key="10">
    <source>
        <dbReference type="Proteomes" id="UP000067444"/>
    </source>
</evidence>
<dbReference type="GO" id="GO:0016539">
    <property type="term" value="P:intein-mediated protein splicing"/>
    <property type="evidence" value="ECO:0007669"/>
    <property type="project" value="InterPro"/>
</dbReference>
<dbReference type="GO" id="GO:0090729">
    <property type="term" value="F:toxin activity"/>
    <property type="evidence" value="ECO:0007669"/>
    <property type="project" value="UniProtKB-KW"/>
</dbReference>
<dbReference type="PANTHER" id="PTHR38340:SF1">
    <property type="entry name" value="S-LAYER PROTEIN"/>
    <property type="match status" value="1"/>
</dbReference>
<dbReference type="InterPro" id="IPR036844">
    <property type="entry name" value="Hint_dom_sf"/>
</dbReference>
<evidence type="ECO:0000256" key="7">
    <source>
        <dbReference type="ARBA" id="ARBA00023136"/>
    </source>
</evidence>
<proteinExistence type="predicted"/>
<keyword evidence="4" id="KW-0800">Toxin</keyword>
<evidence type="ECO:0000256" key="6">
    <source>
        <dbReference type="ARBA" id="ARBA00023026"/>
    </source>
</evidence>
<accession>A0A0K0Y438</accession>
<evidence type="ECO:0000256" key="5">
    <source>
        <dbReference type="ARBA" id="ARBA00022737"/>
    </source>
</evidence>
<keyword evidence="6" id="KW-0843">Virulence</keyword>
<dbReference type="OrthoDB" id="6305173at2"/>
<dbReference type="SUPFAM" id="SSF51294">
    <property type="entry name" value="Hedgehog/intein (Hint) domain"/>
    <property type="match status" value="1"/>
</dbReference>
<dbReference type="RefSeq" id="WP_049834065.1">
    <property type="nucleotide sequence ID" value="NZ_CP012160.1"/>
</dbReference>
<evidence type="ECO:0000256" key="3">
    <source>
        <dbReference type="ARBA" id="ARBA00022525"/>
    </source>
</evidence>
<evidence type="ECO:0000256" key="1">
    <source>
        <dbReference type="ARBA" id="ARBA00004370"/>
    </source>
</evidence>
<dbReference type="GO" id="GO:0016020">
    <property type="term" value="C:membrane"/>
    <property type="evidence" value="ECO:0007669"/>
    <property type="project" value="UniProtKB-SubCell"/>
</dbReference>
<protein>
    <submittedName>
        <fullName evidence="9">Bifunctional hemolysin/adenylate cyclase</fullName>
    </submittedName>
</protein>
<keyword evidence="3" id="KW-0964">Secreted</keyword>
<dbReference type="PROSITE" id="PS50817">
    <property type="entry name" value="INTEIN_N_TER"/>
    <property type="match status" value="1"/>
</dbReference>
<dbReference type="PANTHER" id="PTHR38340">
    <property type="entry name" value="S-LAYER PROTEIN"/>
    <property type="match status" value="1"/>
</dbReference>
<dbReference type="GO" id="GO:0005509">
    <property type="term" value="F:calcium ion binding"/>
    <property type="evidence" value="ECO:0007669"/>
    <property type="project" value="InterPro"/>
</dbReference>
<feature type="region of interest" description="Disordered" evidence="8">
    <location>
        <begin position="267"/>
        <end position="296"/>
    </location>
</feature>
<dbReference type="Pfam" id="PF00353">
    <property type="entry name" value="HemolysinCabind"/>
    <property type="match status" value="14"/>
</dbReference>
<sequence length="1638" mass="165557">MPTPLELNWSDETTITTAGFTQDTGGINVGVSYFGQASGTTFTGSTSAQYVDTGAGETFASNSSLQLGGNGNDGTEGDEQTSTTTIDFSAVSGSGFSEEVENVSLRINDFDTSSWIDVVTVRAYDANGDQISVDLTWNGSSYSGTDVTLTSNVANGSAATQTGSILVEIAGPVSYFEIDYDNNGTGGQALWVTDIHFDAISLDGTVEGSAGNDVIDDSYILDPDGDKVDAGDEILAGYGTDGDLIEAYGGDDTVLAGAGDDSVYAGTGADSVSGGDGDDTVFLEDGNDTFGDWGTDSGNDTIYGGAGNDDINAGDGNDTVYGGTDDDTLIGASGNDTLFGGTGNDEFQITDDHETDVIVGGEDVGDGDVDIVNFSNYETTDGVTVTATGDEAGTYDFDGTVGSGSYTEIEGFNGTSGDDTFNLSSDGSGTNVDAGAGDDSITTGSGDDVIDGGQGADTFNAGAGNDQINLGEDFPGTPDGDPDVVVLEDGFGNDIVTNFDAPTPDGDGTFTGIDTLDVSNLYDLPVGDPDRTPVLTNDVTVTDDGSGNALLTFPNGETITLVGISPTDADDPFYLNAIGIPMPDGTVEGTSGDDTIDDSYIGDPDGDMVDADDAILTGDTGDDDLIYGYGGDDSITAGQGFDEIYGGAGADTIDGGDQGDLIYGGAGNDTIEAGEELSIGDDDVIYGGTGDDTITSSEAAATSNDTLYGEDGNDTISVTGGSNNLLDGGADDDTITGGTGSDTMLGGTGDDSLSVASGGGVDVIEGGEDVGNGDTDTLTFSDSSGTDGVDVTMSGDEAGNYSFPTDGGSGTFSEIEQFDLTDLDDTFDGIAATGGSTVDGGAGDDTLVGSIGSDSFTGGTGDDVLNANAGDDTLDAGDGNDTVYGDEGADSITGGTGSDELYGGDDNDTVDGGDDDDTIDGGAGDDTLTGGDGADTITGGADQDVIYGGAGDVIDGSETGTDNDTLIVSGVDYIDYDTNPENGIVYFEGGGSLTFTNIENVVVSDRDGTVSGTAGDDTINAGYVGDPDGDQVDDTDAILVGHEPNDDLIEAGAGNDAITAGAGDDSIYAGTGNDTVQAGTGDDTVFGEAGDDLIIGQDGTDTIYGGADSDIINGGVDADALFGGDDDDRFVQEASFGNDVIVGGEGGVDNDEIWSTQNVDMTITTSGDEAGTISDSTSTATFTEIEAIETEGGDDTINLSNDSAGMTIDSGAGTDTITGGSGNDSIDAGTGADVITGGAGNDVMDGGTGSDSFVLGEGFGTDDITAGEDAGLVDIDVVDAGGMTSDVTLDFTGDETGTLSDGTNTASFSEVELFNLGSGDDTVVGGVGDELVFAGAGDDTMSAGAGEDTFYAGSGDDDITFSEGDEMYGGSGDDTFTLEDLGEPSNGAITIEGGDGGETLGGGDTLQLGSLADLSTLVQTSDGINADGNESFSGSVTLDDGTILNFSEIENIICFTPNTRIATPKGLVAIEDLEVGDMVVTRDHGLQPIRWIEGRTVPAFDCFAPIKIRKNVLAGQERDLIVSPQHRVLFQGYRAELLFGESEVLVAAKHLVDGMDVTQDEAEMVTYVHMLFDQHEVIYAEGAATESFHPGDIGFSAVGDAAREELFAIFPELRVDPRQYGNTARRCLKPHEAKLIRT</sequence>
<dbReference type="Pfam" id="PF13403">
    <property type="entry name" value="Hint_2"/>
    <property type="match status" value="1"/>
</dbReference>
<keyword evidence="10" id="KW-1185">Reference proteome</keyword>
<feature type="compositionally biased region" description="Low complexity" evidence="8">
    <location>
        <begin position="925"/>
        <end position="941"/>
    </location>
</feature>
<name>A0A0K0Y438_9RHOB</name>
<dbReference type="KEGG" id="otm:OSB_11440"/>
<feature type="region of interest" description="Disordered" evidence="8">
    <location>
        <begin position="722"/>
        <end position="787"/>
    </location>
</feature>
<evidence type="ECO:0000256" key="2">
    <source>
        <dbReference type="ARBA" id="ARBA00004613"/>
    </source>
</evidence>
<feature type="region of interest" description="Disordered" evidence="8">
    <location>
        <begin position="870"/>
        <end position="941"/>
    </location>
</feature>
<dbReference type="InterPro" id="IPR001343">
    <property type="entry name" value="Hemolysn_Ca-bd"/>
</dbReference>
<keyword evidence="7" id="KW-0472">Membrane</keyword>
<dbReference type="PROSITE" id="PS00330">
    <property type="entry name" value="HEMOLYSIN_CALCIUM"/>
    <property type="match status" value="8"/>
</dbReference>
<dbReference type="GO" id="GO:0005576">
    <property type="term" value="C:extracellular region"/>
    <property type="evidence" value="ECO:0007669"/>
    <property type="project" value="UniProtKB-SubCell"/>
</dbReference>
<dbReference type="InterPro" id="IPR003995">
    <property type="entry name" value="RTX_toxin_determinant-A"/>
</dbReference>